<proteinExistence type="predicted"/>
<reference evidence="2" key="1">
    <citation type="submission" date="2020-03" db="EMBL/GenBank/DDBJ databases">
        <title>The deep terrestrial virosphere.</title>
        <authorList>
            <person name="Holmfeldt K."/>
            <person name="Nilsson E."/>
            <person name="Simone D."/>
            <person name="Lopez-Fernandez M."/>
            <person name="Wu X."/>
            <person name="de Brujin I."/>
            <person name="Lundin D."/>
            <person name="Andersson A."/>
            <person name="Bertilsson S."/>
            <person name="Dopson M."/>
        </authorList>
    </citation>
    <scope>NUCLEOTIDE SEQUENCE</scope>
    <source>
        <strain evidence="2">MM415B06018</strain>
    </source>
</reference>
<evidence type="ECO:0000256" key="1">
    <source>
        <dbReference type="SAM" id="MobiDB-lite"/>
    </source>
</evidence>
<gene>
    <name evidence="2" type="ORF">MM415B06018_0010</name>
</gene>
<accession>A0A6M3LSE2</accession>
<dbReference type="EMBL" id="MT143514">
    <property type="protein sequence ID" value="QJA97673.1"/>
    <property type="molecule type" value="Genomic_DNA"/>
</dbReference>
<evidence type="ECO:0000313" key="2">
    <source>
        <dbReference type="EMBL" id="QJA97673.1"/>
    </source>
</evidence>
<protein>
    <submittedName>
        <fullName evidence="2">Uncharacterized protein</fullName>
    </submittedName>
</protein>
<sequence length="103" mass="10827">MGGRRPIRSGKRSQTRARTATRSTVAAADAIRRLLAGGWTKCGLARETGLTRSTLVLIVNQRVLRVHSGTLARLRAVETGGVAPAHSGPGTNTDTANGPKEEV</sequence>
<organism evidence="2">
    <name type="scientific">viral metagenome</name>
    <dbReference type="NCBI Taxonomy" id="1070528"/>
    <lineage>
        <taxon>unclassified sequences</taxon>
        <taxon>metagenomes</taxon>
        <taxon>organismal metagenomes</taxon>
    </lineage>
</organism>
<feature type="region of interest" description="Disordered" evidence="1">
    <location>
        <begin position="1"/>
        <end position="24"/>
    </location>
</feature>
<name>A0A6M3LSE2_9ZZZZ</name>
<feature type="compositionally biased region" description="Basic residues" evidence="1">
    <location>
        <begin position="1"/>
        <end position="15"/>
    </location>
</feature>
<feature type="region of interest" description="Disordered" evidence="1">
    <location>
        <begin position="80"/>
        <end position="103"/>
    </location>
</feature>
<dbReference type="AlphaFoldDB" id="A0A6M3LSE2"/>